<evidence type="ECO:0000256" key="8">
    <source>
        <dbReference type="ARBA" id="ARBA00058628"/>
    </source>
</evidence>
<feature type="compositionally biased region" description="Basic and acidic residues" evidence="13">
    <location>
        <begin position="1120"/>
        <end position="1151"/>
    </location>
</feature>
<feature type="region of interest" description="Disordered" evidence="13">
    <location>
        <begin position="1"/>
        <end position="49"/>
    </location>
</feature>
<feature type="compositionally biased region" description="Polar residues" evidence="13">
    <location>
        <begin position="21"/>
        <end position="32"/>
    </location>
</feature>
<keyword evidence="4" id="KW-0677">Repeat</keyword>
<dbReference type="FunFam" id="1.20.1160.11:FF:000006">
    <property type="entry name" value="GON-4-like protein isoform X1"/>
    <property type="match status" value="1"/>
</dbReference>
<accession>A0A8U7NS15</accession>
<dbReference type="CDD" id="cd12202">
    <property type="entry name" value="CASP8AP2"/>
    <property type="match status" value="1"/>
</dbReference>
<reference evidence="14" key="2">
    <citation type="submission" date="2025-08" db="UniProtKB">
        <authorList>
            <consortium name="Ensembl"/>
        </authorList>
    </citation>
    <scope>IDENTIFICATION</scope>
</reference>
<dbReference type="InterPro" id="IPR049257">
    <property type="entry name" value="Gon4l/CASP8AP2_myb-like"/>
</dbReference>
<feature type="region of interest" description="Disordered" evidence="13">
    <location>
        <begin position="1694"/>
        <end position="1798"/>
    </location>
</feature>
<accession>A0A8C3H2Z4</accession>
<sequence length="1896" mass="211097">SQRDPHPSENPGAVPEAPGRSSLQVAARNPTTMKPPKNARAGEWSQQSDEEYLDLGPFIPLDKWKRRRKATKRKREGKSQEEEGSLSCDIKLDESLDRTLEDGAKQHNLTVVNVRNILHEVITNEHVVAMMKAAISETEDIPLFVSKKLAQLVLSVVLNAQGLPHSPPQFVDIPLEEDDSSDEEYQPDDEDEDETAEESLLESDVESTASSPRGAKRSRTRRSSDEEGGTLCEMEKVTTPVVRHISAEVVPMGPPPPPKPKQTKDSTFMEKLHAVDEELASSPVCMDSYQPLEDSLIAFRTRSKRPLKDVPLGQLEAELRAPDITPDMYDPNTADDEEWKRWLGGLMNDDVENEDEADDDDDPEYNFLEDLDEPDTEDFRNDRAVRITKKEVNELMEELFETVSDELSVFQDEMGFSNMEDEGLEDEDVVTESRPNFNTPQALRFEEPLANLLNEQHRTVKEQLEQLRMKRSSIKAPQETEKSKPPNEKPLQSLVLDSAQRKRLQQQMQQHVQLLTQIHLLASFNPALSSEASTTRMFLSELGSFARSSTLLRVPLNPKFQTMFQPCNLQGALRLIEDFHAQVPVDWSPRKAVKKNAGEFSCLPKQAAWILATRKVFMYPELLPVCSLRANPPRDKIIFTKAEDNLLALGLKHFEGTEFPKPLISKYLLPTKTAHQLTVRIKNLNMNRAPDNIIRYYKKTKQLPVLVKCCEEIQPHEWKPPVEREEHRLPFWLKAILPSIQRELKQLAEDAKEAPASPAAEPVLLGTEKETSDTECDDKYPLLMPKGLALTLKPLANRFSRRAWRSQRSSALKPVLIRPSPCLQPSSNPVNIQKTVKLSQSEAPPSKVLVHVPRPIQPAPAVPGVQPLSVPAVVGGGDGLEFQNVLPTAHPDSRQAFPAAGPPSLVSSEPVTFQPKLMLPALGGTKMRKPCVRKGYQRKKGTKSAPLIKPSPLIQPSPVILTVPATTVKVVNIGNGCNMIQPLNTAVGRGTQAIPVTTLLVNPSTFPCPLNQPLVTSSIPSLIVSPNPVGLSAPSVGEGEEQLTLVPAPGAFPAVEPKAEPPELFVPCSAVSPKEERGTNPAPSHEGTQDKGSKSDCCSWAAGEGDGNTSESLPVGLLPRLEDPDETVKIKSEESSDAPKEANPAEKRDLSCAEVKEEFMLGLGQELNMEAACPCGDEPKKEHVPCEDKGEEERRALPSPPRGEQQGDAGGAAGPAASSDSPKNLPYPAEGEAEFSSPPGRPEDSSSIDGQSVGTPAGPEAGGEREGQEEEEEDDFDDFTQDEDEEMSSASEESILSVPELQETMEKLTWLATERRLSQEGDSEEENSQEENSEPEEEEEEEGEGIESLQKDDEICGDTSEEPKSAFTMAKAASPQVEAHRMPAGESLKAPGKSRSSHRTRNKRGRARASKDTSKLLLLYDEDILERDPLREQKDLAFAQAYLTRVRETLQHIPGKYEDFLRVIYEFEISTDKRTAVDLYSTLQKLLHDWPQLLTDFAAFLLPEQALECGLFEEQQAFEKSRKFLRQLEICFAENPAHHQKIIKVLQSCADCLPQEIAELKTQMWQLLKGHDHLQDEFSVFFDHLRPSASRMGDFEEINWTEEKEYEFDGFEEVSLPDVEEEDEPPKIHGAARNKKRKEMGGQPHDKEVEWVDGMKECSCSCHEGSSDLKLKKSKRRSCSHCSSKVCESKFYKSKDSQELPVSLAQRESSPQPEGKDPGMPKEPAEEILESRDEGEDAQSRTKPVSRKGRSKSNATNCFQVHQHPEQLEPRAGTASPGQREEEQQQQRVTEATVCAKNSKVSSTGEKVVLWTREADRVILTTCQEKGAHLDTFHAISQKLGNKTASEVSHRFRELMRLFHTSCDGSSEDEEDATSTSNTDQLSDKDLLLSEEEPDD</sequence>
<reference evidence="15" key="1">
    <citation type="submission" date="2019-10" db="EMBL/GenBank/DDBJ databases">
        <title>Corvus moneduloides (New Caledonian crow) genome, bCorMon1, primary haplotype.</title>
        <authorList>
            <person name="Rutz C."/>
            <person name="Fungtammasan C."/>
            <person name="Mountcastle J."/>
            <person name="Formenti G."/>
            <person name="Chow W."/>
            <person name="Howe K."/>
            <person name="Steele M.P."/>
            <person name="Fernandes J."/>
            <person name="Gilbert M.T.P."/>
            <person name="Fedrigo O."/>
            <person name="Jarvis E.D."/>
            <person name="Gemmell N."/>
        </authorList>
    </citation>
    <scope>NUCLEOTIDE SEQUENCE [LARGE SCALE GENOMIC DNA]</scope>
</reference>
<evidence type="ECO:0000256" key="1">
    <source>
        <dbReference type="ARBA" id="ARBA00004123"/>
    </source>
</evidence>
<evidence type="ECO:0000256" key="4">
    <source>
        <dbReference type="ARBA" id="ARBA00022737"/>
    </source>
</evidence>
<dbReference type="Gene3D" id="1.10.10.60">
    <property type="entry name" value="Homeodomain-like"/>
    <property type="match status" value="1"/>
</dbReference>
<keyword evidence="3" id="KW-0597">Phosphoprotein</keyword>
<evidence type="ECO:0000256" key="12">
    <source>
        <dbReference type="PROSITE-ProRule" id="PRU00810"/>
    </source>
</evidence>
<feature type="compositionally biased region" description="Acidic residues" evidence="13">
    <location>
        <begin position="349"/>
        <end position="376"/>
    </location>
</feature>
<dbReference type="SUPFAM" id="SSF46689">
    <property type="entry name" value="Homeodomain-like"/>
    <property type="match status" value="1"/>
</dbReference>
<dbReference type="InterPro" id="IPR052435">
    <property type="entry name" value="YY1-Transcr_Regul"/>
</dbReference>
<evidence type="ECO:0000256" key="2">
    <source>
        <dbReference type="ARBA" id="ARBA00022491"/>
    </source>
</evidence>
<feature type="region of interest" description="Disordered" evidence="13">
    <location>
        <begin position="748"/>
        <end position="778"/>
    </location>
</feature>
<dbReference type="GO" id="GO:0003712">
    <property type="term" value="F:transcription coregulator activity"/>
    <property type="evidence" value="ECO:0007669"/>
    <property type="project" value="TreeGrafter"/>
</dbReference>
<keyword evidence="5" id="KW-0805">Transcription regulation</keyword>
<evidence type="ECO:0000256" key="5">
    <source>
        <dbReference type="ARBA" id="ARBA00023015"/>
    </source>
</evidence>
<dbReference type="Gene3D" id="1.20.1160.11">
    <property type="entry name" value="Paired amphipathic helix"/>
    <property type="match status" value="1"/>
</dbReference>
<gene>
    <name evidence="14" type="primary">LOC116436579</name>
</gene>
<dbReference type="SUPFAM" id="SSF47762">
    <property type="entry name" value="PAH2 domain"/>
    <property type="match status" value="2"/>
</dbReference>
<proteinExistence type="predicted"/>
<dbReference type="PANTHER" id="PTHR16088:SF3">
    <property type="entry name" value="GON-4-LIKE PROTEIN"/>
    <property type="match status" value="1"/>
</dbReference>
<feature type="region of interest" description="Disordered" evidence="13">
    <location>
        <begin position="1171"/>
        <end position="1410"/>
    </location>
</feature>
<dbReference type="Pfam" id="PF21227">
    <property type="entry name" value="Myb_DNA-binding_7"/>
    <property type="match status" value="1"/>
</dbReference>
<comment type="subcellular location">
    <subcellularLocation>
        <location evidence="1 12">Nucleus</location>
    </subcellularLocation>
</comment>
<dbReference type="InterPro" id="IPR003822">
    <property type="entry name" value="PAH"/>
</dbReference>
<evidence type="ECO:0000313" key="15">
    <source>
        <dbReference type="Proteomes" id="UP000694553"/>
    </source>
</evidence>
<keyword evidence="15" id="KW-1185">Reference proteome</keyword>
<evidence type="ECO:0000256" key="11">
    <source>
        <dbReference type="ARBA" id="ARBA00078967"/>
    </source>
</evidence>
<evidence type="ECO:0000313" key="14">
    <source>
        <dbReference type="Ensembl" id="ENSCMUP00000023405.2"/>
    </source>
</evidence>
<comment type="function">
    <text evidence="8">Has transcriptional repressor activity, probably as part of a complex with YY1, SIN3A and HDAC1. Required for B cell lymphopoiesis.</text>
</comment>
<feature type="compositionally biased region" description="Low complexity" evidence="13">
    <location>
        <begin position="1288"/>
        <end position="1297"/>
    </location>
</feature>
<keyword evidence="6" id="KW-0804">Transcription</keyword>
<keyword evidence="2" id="KW-0678">Repressor</keyword>
<feature type="compositionally biased region" description="Basic residues" evidence="13">
    <location>
        <begin position="1395"/>
        <end position="1408"/>
    </location>
</feature>
<dbReference type="PROSITE" id="PS51477">
    <property type="entry name" value="PAH"/>
    <property type="match status" value="1"/>
</dbReference>
<feature type="compositionally biased region" description="Acidic residues" evidence="13">
    <location>
        <begin position="174"/>
        <end position="205"/>
    </location>
</feature>
<keyword evidence="7 12" id="KW-0539">Nucleus</keyword>
<evidence type="ECO:0000256" key="10">
    <source>
        <dbReference type="ARBA" id="ARBA00072086"/>
    </source>
</evidence>
<feature type="compositionally biased region" description="Acidic residues" evidence="13">
    <location>
        <begin position="1321"/>
        <end position="1345"/>
    </location>
</feature>
<evidence type="ECO:0000256" key="6">
    <source>
        <dbReference type="ARBA" id="ARBA00023163"/>
    </source>
</evidence>
<evidence type="ECO:0000256" key="3">
    <source>
        <dbReference type="ARBA" id="ARBA00022553"/>
    </source>
</evidence>
<dbReference type="GO" id="GO:0006355">
    <property type="term" value="P:regulation of DNA-templated transcription"/>
    <property type="evidence" value="ECO:0007669"/>
    <property type="project" value="InterPro"/>
</dbReference>
<reference evidence="14" key="3">
    <citation type="submission" date="2025-09" db="UniProtKB">
        <authorList>
            <consortium name="Ensembl"/>
        </authorList>
    </citation>
    <scope>IDENTIFICATION</scope>
</reference>
<evidence type="ECO:0000256" key="7">
    <source>
        <dbReference type="ARBA" id="ARBA00023242"/>
    </source>
</evidence>
<feature type="region of interest" description="Disordered" evidence="13">
    <location>
        <begin position="349"/>
        <end position="378"/>
    </location>
</feature>
<dbReference type="Pfam" id="PF02671">
    <property type="entry name" value="PAH"/>
    <property type="match status" value="2"/>
</dbReference>
<name>A0A8C3H2Z4_CORMO</name>
<dbReference type="FunFam" id="1.10.10.60:FF:000191">
    <property type="entry name" value="GON-4-like protein isoform X1"/>
    <property type="match status" value="1"/>
</dbReference>
<feature type="compositionally biased region" description="Basic and acidic residues" evidence="13">
    <location>
        <begin position="1714"/>
        <end position="1732"/>
    </location>
</feature>
<dbReference type="GO" id="GO:0005634">
    <property type="term" value="C:nucleus"/>
    <property type="evidence" value="ECO:0007669"/>
    <property type="project" value="UniProtKB-SubCell"/>
</dbReference>
<comment type="subunit">
    <text evidence="9">Found in a complex with YY1, SIN3A and HDAC1.</text>
</comment>
<dbReference type="Proteomes" id="UP000694553">
    <property type="component" value="Unassembled WGS sequence"/>
</dbReference>
<feature type="compositionally biased region" description="Basic and acidic residues" evidence="13">
    <location>
        <begin position="767"/>
        <end position="778"/>
    </location>
</feature>
<feature type="region of interest" description="Disordered" evidence="13">
    <location>
        <begin position="1862"/>
        <end position="1896"/>
    </location>
</feature>
<evidence type="ECO:0000256" key="13">
    <source>
        <dbReference type="SAM" id="MobiDB-lite"/>
    </source>
</evidence>
<dbReference type="PANTHER" id="PTHR16088">
    <property type="entry name" value="YY1 ASSOCIATED PROTEIN-RELATED"/>
    <property type="match status" value="1"/>
</dbReference>
<feature type="compositionally biased region" description="Basic and acidic residues" evidence="13">
    <location>
        <begin position="478"/>
        <end position="487"/>
    </location>
</feature>
<feature type="region of interest" description="Disordered" evidence="13">
    <location>
        <begin position="1616"/>
        <end position="1648"/>
    </location>
</feature>
<protein>
    <recommendedName>
        <fullName evidence="10">GON-4-like protein</fullName>
    </recommendedName>
    <alternativeName>
        <fullName evidence="11">GON-4 homolog</fullName>
    </alternativeName>
</protein>
<dbReference type="Ensembl" id="ENSCMUT00000025179.2">
    <property type="protein sequence ID" value="ENSCMUP00000023405.2"/>
    <property type="gene ID" value="ENSCMUG00000014310.2"/>
</dbReference>
<feature type="compositionally biased region" description="Acidic residues" evidence="13">
    <location>
        <begin position="1267"/>
        <end position="1287"/>
    </location>
</feature>
<feature type="region of interest" description="Disordered" evidence="13">
    <location>
        <begin position="471"/>
        <end position="492"/>
    </location>
</feature>
<dbReference type="InterPro" id="IPR036600">
    <property type="entry name" value="PAH_sf"/>
</dbReference>
<feature type="compositionally biased region" description="Basic and acidic residues" evidence="13">
    <location>
        <begin position="1177"/>
        <end position="1196"/>
    </location>
</feature>
<organism evidence="14 15">
    <name type="scientific">Corvus moneduloides</name>
    <name type="common">New Caledonian crow</name>
    <dbReference type="NCBI Taxonomy" id="1196302"/>
    <lineage>
        <taxon>Eukaryota</taxon>
        <taxon>Metazoa</taxon>
        <taxon>Chordata</taxon>
        <taxon>Craniata</taxon>
        <taxon>Vertebrata</taxon>
        <taxon>Euteleostomi</taxon>
        <taxon>Archelosauria</taxon>
        <taxon>Archosauria</taxon>
        <taxon>Dinosauria</taxon>
        <taxon>Saurischia</taxon>
        <taxon>Theropoda</taxon>
        <taxon>Coelurosauria</taxon>
        <taxon>Aves</taxon>
        <taxon>Neognathae</taxon>
        <taxon>Neoaves</taxon>
        <taxon>Telluraves</taxon>
        <taxon>Australaves</taxon>
        <taxon>Passeriformes</taxon>
        <taxon>Corvoidea</taxon>
        <taxon>Corvidae</taxon>
        <taxon>Corvus</taxon>
    </lineage>
</organism>
<feature type="region of interest" description="Disordered" evidence="13">
    <location>
        <begin position="165"/>
        <end position="238"/>
    </location>
</feature>
<dbReference type="InterPro" id="IPR009057">
    <property type="entry name" value="Homeodomain-like_sf"/>
</dbReference>
<evidence type="ECO:0000256" key="9">
    <source>
        <dbReference type="ARBA" id="ARBA00064584"/>
    </source>
</evidence>
<feature type="region of interest" description="Disordered" evidence="13">
    <location>
        <begin position="1071"/>
        <end position="1151"/>
    </location>
</feature>